<sequence length="1039" mass="117248">MAAEDLPIDLGEAGFMDDPEDYYPPTPPPTQEIFTMKSGKSITLHLVGHSPTEAHTLWNGAKIISDYFEKDPSRIKGKTMLELGAASGLPSLVAAILGAKKAVMTDFPDPDIVATMQKNIDECDETMEVKGQLAGTIDAMGFVWGREPEPLLERLSGDGQARFDVLVLADLLFRHSEHGALVKTIKETMRRSPESVAYVFFTSYRPWKKDLDMAFFDVARDAGLEVEQVEEIHLQKPLFKNDPGDLDVQKTVKGFAPNHAAGPRPKKLNLDHLPLEIVLRIYEFALVERPRWEKTHKPTCKYKPKFGDDIYENPPFLQSKVTVCADMRLKTECSCSCAKRTGLGLLLASKGVNELAAPIFWSKNTFCFLDAIELIATVGRLLRPAYVEMIRAISIMNPDQSGYTGHVDYTLSKGKQRHVFWDTIERCKGLESLDMPGAYISATKWFAQRMAKLPAKAPSLKTVRFNFLLTFTSYDMWSEYPSPWWDHYFPDVIYARCSRAFSLRDQDWSPKAVQELARSLKWNFRVYVGTAIKTSFLGASKERPESYKDTFRLAAGIDEYSSRRRVTLPTGETTTVRFYGFPLSKRDRMDQVRRKKALDGQQRKINKLTHSQNEAVVKAKEERKTKRETQVTENRATHNQAIADRGQRLLDLKAEEDRAARKQQRKIGRMTKRNAEIHRSERKRVPSGRGLVGHTLTHTHTLRIRKKTHHSCFTFRAQGRGYHYPPGRSRLSAHLPTSDAPGHPTTARMSSTPHLSQLERDGFVVVKAIASPAKLERLRDASTKATSLARSGGWPHVRTVGKQFPPWSAADAAEKGIWGVQHLMNPDLAGHDLFAEQYFSEEVLSIVRELLQCSDDDLIMELFNMLVRPESDFELRWHRDDIPAEASAQEEMERLAKPAFHAQYNFALFDDDSLVVVPGSHRRARTDAERAAGPFEKVLPDQLVVKLGPGDIVFYNNNILHRGVYDSSKERMTLHGSVGHVGGSALRARNVLQHGVGDWVAGCNFSRLEGRDRERAEAMRERLVKMGSASGDVGYSLQG</sequence>
<dbReference type="Pfam" id="PF05721">
    <property type="entry name" value="PhyH"/>
    <property type="match status" value="1"/>
</dbReference>
<reference evidence="3" key="1">
    <citation type="submission" date="2019-06" db="EMBL/GenBank/DDBJ databases">
        <authorList>
            <person name="Broberg M."/>
        </authorList>
    </citation>
    <scope>NUCLEOTIDE SEQUENCE [LARGE SCALE GENOMIC DNA]</scope>
</reference>
<dbReference type="PANTHER" id="PTHR40470">
    <property type="entry name" value="PHYTANOYL-COA DIOXYGENASE FAMILY PROTEIN (AFU_ORTHOLOGUE AFUA_2G15850)"/>
    <property type="match status" value="1"/>
</dbReference>
<evidence type="ECO:0008006" key="4">
    <source>
        <dbReference type="Google" id="ProtNLM"/>
    </source>
</evidence>
<dbReference type="Proteomes" id="UP000775872">
    <property type="component" value="Unassembled WGS sequence"/>
</dbReference>
<dbReference type="PROSITE" id="PS51560">
    <property type="entry name" value="SAM_MT_NNT1"/>
    <property type="match status" value="1"/>
</dbReference>
<dbReference type="PANTHER" id="PTHR40470:SF1">
    <property type="entry name" value="PHYTANOYL-COA DIOXYGENASE FAMILY PROTEIN (AFU_ORTHOLOGUE AFUA_2G15850)"/>
    <property type="match status" value="1"/>
</dbReference>
<accession>A0A9N9ZAZ3</accession>
<reference evidence="2 3" key="2">
    <citation type="submission" date="2021-10" db="EMBL/GenBank/DDBJ databases">
        <authorList>
            <person name="Piombo E."/>
        </authorList>
    </citation>
    <scope>NUCLEOTIDE SEQUENCE [LARGE SCALE GENOMIC DNA]</scope>
</reference>
<dbReference type="SUPFAM" id="SSF51197">
    <property type="entry name" value="Clavaminate synthase-like"/>
    <property type="match status" value="1"/>
</dbReference>
<dbReference type="Gene3D" id="3.40.50.150">
    <property type="entry name" value="Vaccinia Virus protein VP39"/>
    <property type="match status" value="1"/>
</dbReference>
<gene>
    <name evidence="2" type="ORF">CSOL1703_00004729</name>
</gene>
<name>A0A9N9ZAZ3_9HYPO</name>
<dbReference type="SUPFAM" id="SSF53335">
    <property type="entry name" value="S-adenosyl-L-methionine-dependent methyltransferases"/>
    <property type="match status" value="1"/>
</dbReference>
<protein>
    <recommendedName>
        <fullName evidence="4">Protein N-terminal and lysine N-methyltransferase EFM7</fullName>
    </recommendedName>
</protein>
<dbReference type="InterPro" id="IPR029063">
    <property type="entry name" value="SAM-dependent_MTases_sf"/>
</dbReference>
<evidence type="ECO:0000313" key="3">
    <source>
        <dbReference type="Proteomes" id="UP000775872"/>
    </source>
</evidence>
<dbReference type="InterPro" id="IPR019410">
    <property type="entry name" value="Methyltransf_16"/>
</dbReference>
<feature type="region of interest" description="Disordered" evidence="1">
    <location>
        <begin position="734"/>
        <end position="754"/>
    </location>
</feature>
<dbReference type="Pfam" id="PF10294">
    <property type="entry name" value="Methyltransf_16"/>
    <property type="match status" value="1"/>
</dbReference>
<dbReference type="GO" id="GO:0008757">
    <property type="term" value="F:S-adenosylmethionine-dependent methyltransferase activity"/>
    <property type="evidence" value="ECO:0007669"/>
    <property type="project" value="UniProtKB-ARBA"/>
</dbReference>
<organism evidence="2 3">
    <name type="scientific">Clonostachys solani</name>
    <dbReference type="NCBI Taxonomy" id="160281"/>
    <lineage>
        <taxon>Eukaryota</taxon>
        <taxon>Fungi</taxon>
        <taxon>Dikarya</taxon>
        <taxon>Ascomycota</taxon>
        <taxon>Pezizomycotina</taxon>
        <taxon>Sordariomycetes</taxon>
        <taxon>Hypocreomycetidae</taxon>
        <taxon>Hypocreales</taxon>
        <taxon>Bionectriaceae</taxon>
        <taxon>Clonostachys</taxon>
    </lineage>
</organism>
<evidence type="ECO:0000256" key="1">
    <source>
        <dbReference type="SAM" id="MobiDB-lite"/>
    </source>
</evidence>
<dbReference type="OrthoDB" id="2106152at2759"/>
<dbReference type="InterPro" id="IPR008775">
    <property type="entry name" value="Phytyl_CoA_dOase-like"/>
</dbReference>
<dbReference type="AlphaFoldDB" id="A0A9N9ZAZ3"/>
<comment type="caution">
    <text evidence="2">The sequence shown here is derived from an EMBL/GenBank/DDBJ whole genome shotgun (WGS) entry which is preliminary data.</text>
</comment>
<dbReference type="InterPro" id="IPR025784">
    <property type="entry name" value="EFM7"/>
</dbReference>
<dbReference type="Gene3D" id="2.60.120.620">
    <property type="entry name" value="q2cbj1_9rhob like domain"/>
    <property type="match status" value="1"/>
</dbReference>
<keyword evidence="3" id="KW-1185">Reference proteome</keyword>
<proteinExistence type="predicted"/>
<evidence type="ECO:0000313" key="2">
    <source>
        <dbReference type="EMBL" id="CAH0052862.1"/>
    </source>
</evidence>
<dbReference type="EMBL" id="CABFOC020000045">
    <property type="protein sequence ID" value="CAH0052862.1"/>
    <property type="molecule type" value="Genomic_DNA"/>
</dbReference>